<dbReference type="Proteomes" id="UP001500841">
    <property type="component" value="Unassembled WGS sequence"/>
</dbReference>
<dbReference type="Pfam" id="PF07291">
    <property type="entry name" value="MauE"/>
    <property type="match status" value="1"/>
</dbReference>
<keyword evidence="4 5" id="KW-0472">Membrane</keyword>
<evidence type="ECO:0000313" key="7">
    <source>
        <dbReference type="EMBL" id="GAA4090801.1"/>
    </source>
</evidence>
<evidence type="ECO:0000259" key="6">
    <source>
        <dbReference type="Pfam" id="PF07291"/>
    </source>
</evidence>
<feature type="transmembrane region" description="Helical" evidence="5">
    <location>
        <begin position="131"/>
        <end position="153"/>
    </location>
</feature>
<organism evidence="7 8">
    <name type="scientific">Mucilaginibacter panaciglaebae</name>
    <dbReference type="NCBI Taxonomy" id="502331"/>
    <lineage>
        <taxon>Bacteria</taxon>
        <taxon>Pseudomonadati</taxon>
        <taxon>Bacteroidota</taxon>
        <taxon>Sphingobacteriia</taxon>
        <taxon>Sphingobacteriales</taxon>
        <taxon>Sphingobacteriaceae</taxon>
        <taxon>Mucilaginibacter</taxon>
    </lineage>
</organism>
<dbReference type="InterPro" id="IPR009908">
    <property type="entry name" value="Methylamine_util_MauE"/>
</dbReference>
<feature type="transmembrane region" description="Helical" evidence="5">
    <location>
        <begin position="18"/>
        <end position="40"/>
    </location>
</feature>
<gene>
    <name evidence="7" type="ORF">GCM10022392_10660</name>
</gene>
<sequence>MNAENNLPETKKTSYTDIVVALITAIFVLLFSYTSISKFLDYNRFVFQMRQAPIPIVKSIAPFLGWLIPIVESTLVIGLLIKKTRAISLFASVLLLVAFEFYIGGMLLSGLDLPCTCGGIISTMSWNQHLLFNGIVILIGTIAIIKFQNLNFLRPFVIGRKRNKELSRA</sequence>
<evidence type="ECO:0000313" key="8">
    <source>
        <dbReference type="Proteomes" id="UP001500841"/>
    </source>
</evidence>
<keyword evidence="3 5" id="KW-1133">Transmembrane helix</keyword>
<evidence type="ECO:0000256" key="1">
    <source>
        <dbReference type="ARBA" id="ARBA00004141"/>
    </source>
</evidence>
<comment type="subcellular location">
    <subcellularLocation>
        <location evidence="1">Membrane</location>
        <topology evidence="1">Multi-pass membrane protein</topology>
    </subcellularLocation>
</comment>
<evidence type="ECO:0000256" key="4">
    <source>
        <dbReference type="ARBA" id="ARBA00023136"/>
    </source>
</evidence>
<protein>
    <recommendedName>
        <fullName evidence="6">Methylamine utilisation protein MauE domain-containing protein</fullName>
    </recommendedName>
</protein>
<evidence type="ECO:0000256" key="5">
    <source>
        <dbReference type="SAM" id="Phobius"/>
    </source>
</evidence>
<dbReference type="EMBL" id="BAABCV010000003">
    <property type="protein sequence ID" value="GAA4090801.1"/>
    <property type="molecule type" value="Genomic_DNA"/>
</dbReference>
<accession>A0ABP7WK91</accession>
<feature type="domain" description="Methylamine utilisation protein MauE" evidence="6">
    <location>
        <begin position="17"/>
        <end position="144"/>
    </location>
</feature>
<reference evidence="8" key="1">
    <citation type="journal article" date="2019" name="Int. J. Syst. Evol. Microbiol.">
        <title>The Global Catalogue of Microorganisms (GCM) 10K type strain sequencing project: providing services to taxonomists for standard genome sequencing and annotation.</title>
        <authorList>
            <consortium name="The Broad Institute Genomics Platform"/>
            <consortium name="The Broad Institute Genome Sequencing Center for Infectious Disease"/>
            <person name="Wu L."/>
            <person name="Ma J."/>
        </authorList>
    </citation>
    <scope>NUCLEOTIDE SEQUENCE [LARGE SCALE GENOMIC DNA]</scope>
    <source>
        <strain evidence="8">JCM 17085</strain>
    </source>
</reference>
<name>A0ABP7WK91_9SPHI</name>
<keyword evidence="2 5" id="KW-0812">Transmembrane</keyword>
<proteinExistence type="predicted"/>
<dbReference type="RefSeq" id="WP_345101528.1">
    <property type="nucleotide sequence ID" value="NZ_BAABCV010000003.1"/>
</dbReference>
<feature type="transmembrane region" description="Helical" evidence="5">
    <location>
        <begin position="88"/>
        <end position="111"/>
    </location>
</feature>
<keyword evidence="8" id="KW-1185">Reference proteome</keyword>
<feature type="transmembrane region" description="Helical" evidence="5">
    <location>
        <begin position="60"/>
        <end position="81"/>
    </location>
</feature>
<evidence type="ECO:0000256" key="2">
    <source>
        <dbReference type="ARBA" id="ARBA00022692"/>
    </source>
</evidence>
<comment type="caution">
    <text evidence="7">The sequence shown here is derived from an EMBL/GenBank/DDBJ whole genome shotgun (WGS) entry which is preliminary data.</text>
</comment>
<evidence type="ECO:0000256" key="3">
    <source>
        <dbReference type="ARBA" id="ARBA00022989"/>
    </source>
</evidence>